<dbReference type="Gene3D" id="3.30.1490.20">
    <property type="entry name" value="ATP-grasp fold, A domain"/>
    <property type="match status" value="1"/>
</dbReference>
<dbReference type="EMBL" id="JBHPKH010000177">
    <property type="protein sequence ID" value="MFC1573474.1"/>
    <property type="molecule type" value="Genomic_DNA"/>
</dbReference>
<proteinExistence type="predicted"/>
<reference evidence="2 3" key="1">
    <citation type="submission" date="2024-09" db="EMBL/GenBank/DDBJ databases">
        <authorList>
            <person name="D'Angelo T."/>
        </authorList>
    </citation>
    <scope>NUCLEOTIDE SEQUENCE [LARGE SCALE GENOMIC DNA]</scope>
    <source>
        <strain evidence="2">SAG AM-320-E07</strain>
    </source>
</reference>
<dbReference type="SUPFAM" id="SSF56059">
    <property type="entry name" value="Glutathione synthetase ATP-binding domain-like"/>
    <property type="match status" value="1"/>
</dbReference>
<feature type="non-terminal residue" evidence="2">
    <location>
        <position position="770"/>
    </location>
</feature>
<evidence type="ECO:0000259" key="1">
    <source>
        <dbReference type="Pfam" id="PF01326"/>
    </source>
</evidence>
<dbReference type="Proteomes" id="UP001593833">
    <property type="component" value="Unassembled WGS sequence"/>
</dbReference>
<sequence>MQYRALEEITQRLERKRVSFSALMPWRVRNILLVSSLYDSFTFQEDGSLTEMLFSEYLDLNLNYAPAITRASMAQEAIEKVKEDPPDLLITMPRVGDMDVFKFGHEVKQIAPQLPIILLAYDTRELALLQARENYTCIDRIFVWQGDVRLFLAIIKSVEDRMNALHDAETAGVKSILLIEDSVRFYSAYLPQLYTELVEQTQALMAEGVNRMQKLMRMRARPKIVLATSYNEAQELFELYREHVLGVITDARFPQDGKVNPSAGHEFTQLVKAEDPNIPVLVQSSEKQNRSMALSQGAAFINKRSRTLLHEVRKFLQTHLGFGDFVFKHPDGSEIARARDLNGLARQLQTIPEESLIHHATRNDFSTWLMARTEFDLAKALRPITTDEFETAVAMREFLLSAINTYRYETRAGLVAEFSTESFDPRCCLTRIGQGSLGGKGRGLAFVDSLMNAFHIERHIPDVRIFVPPSAVVATGVFDAFMEENHLADVALCESNDEQVREAFLAAPLPQDAMAALRTFLGSTTYPLAVRSSSLLEDSSHQPFAGIYQTYMLPNNHEDPQVRLEELSHAIRLVYASTYYADSKSYIDSTPNRLEEEKMAVVIQQIVGRQHDNYFYPDIAGVARSHDYYPMNDMKADDGVASIALGLGRTVVDGERCVRFSPVEPQRLYQFSSTKEYLRNSQREFYALDLTVPGLHPTADTSPAQKTVHQPDANLVKLGIDDAMKHETLAPVGSVYSPENDAVYEGVYRQGVKLITMAGILSGDYLQLPE</sequence>
<accession>A0ABV6YMR1</accession>
<dbReference type="InterPro" id="IPR011006">
    <property type="entry name" value="CheY-like_superfamily"/>
</dbReference>
<dbReference type="Pfam" id="PF01326">
    <property type="entry name" value="PPDK_N"/>
    <property type="match status" value="1"/>
</dbReference>
<organism evidence="2 3">
    <name type="scientific">Eiseniibacteriota bacterium</name>
    <dbReference type="NCBI Taxonomy" id="2212470"/>
    <lineage>
        <taxon>Bacteria</taxon>
        <taxon>Candidatus Eiseniibacteriota</taxon>
    </lineage>
</organism>
<protein>
    <submittedName>
        <fullName evidence="2">PEP/pyruvate-binding domain-containing protein</fullName>
    </submittedName>
</protein>
<dbReference type="Gene3D" id="3.40.50.2300">
    <property type="match status" value="2"/>
</dbReference>
<dbReference type="SUPFAM" id="SSF52172">
    <property type="entry name" value="CheY-like"/>
    <property type="match status" value="1"/>
</dbReference>
<name>A0ABV6YMR1_UNCEI</name>
<gene>
    <name evidence="2" type="ORF">ACFL6M_07755</name>
</gene>
<evidence type="ECO:0000313" key="3">
    <source>
        <dbReference type="Proteomes" id="UP001593833"/>
    </source>
</evidence>
<dbReference type="InterPro" id="IPR013815">
    <property type="entry name" value="ATP_grasp_subdomain_1"/>
</dbReference>
<keyword evidence="3" id="KW-1185">Reference proteome</keyword>
<comment type="caution">
    <text evidence="2">The sequence shown here is derived from an EMBL/GenBank/DDBJ whole genome shotgun (WGS) entry which is preliminary data.</text>
</comment>
<dbReference type="InterPro" id="IPR002192">
    <property type="entry name" value="PPDK_AMP/ATP-bd"/>
</dbReference>
<feature type="domain" description="Pyruvate phosphate dikinase AMP/ATP-binding" evidence="1">
    <location>
        <begin position="436"/>
        <end position="680"/>
    </location>
</feature>
<evidence type="ECO:0000313" key="2">
    <source>
        <dbReference type="EMBL" id="MFC1573474.1"/>
    </source>
</evidence>
<dbReference type="CDD" id="cd00156">
    <property type="entry name" value="REC"/>
    <property type="match status" value="1"/>
</dbReference>